<dbReference type="EC" id="4.2.1.2" evidence="8"/>
<keyword evidence="5" id="KW-0411">Iron-sulfur</keyword>
<dbReference type="GO" id="GO:0051539">
    <property type="term" value="F:4 iron, 4 sulfur cluster binding"/>
    <property type="evidence" value="ECO:0007669"/>
    <property type="project" value="UniProtKB-KW"/>
</dbReference>
<gene>
    <name evidence="8" type="ORF">HNQ41_000557</name>
</gene>
<comment type="similarity">
    <text evidence="1">Belongs to the class-I fumarase family.</text>
</comment>
<evidence type="ECO:0000313" key="9">
    <source>
        <dbReference type="Proteomes" id="UP000551878"/>
    </source>
</evidence>
<dbReference type="NCBIfam" id="TIGR00722">
    <property type="entry name" value="ttdA_fumA_fumB"/>
    <property type="match status" value="1"/>
</dbReference>
<proteinExistence type="inferred from homology"/>
<dbReference type="Proteomes" id="UP000551878">
    <property type="component" value="Unassembled WGS sequence"/>
</dbReference>
<evidence type="ECO:0000256" key="2">
    <source>
        <dbReference type="ARBA" id="ARBA00022485"/>
    </source>
</evidence>
<evidence type="ECO:0000256" key="1">
    <source>
        <dbReference type="ARBA" id="ARBA00008876"/>
    </source>
</evidence>
<evidence type="ECO:0000256" key="3">
    <source>
        <dbReference type="ARBA" id="ARBA00022723"/>
    </source>
</evidence>
<dbReference type="InterPro" id="IPR051208">
    <property type="entry name" value="Class-I_Fumarase/Tartrate_DH"/>
</dbReference>
<comment type="caution">
    <text evidence="8">The sequence shown here is derived from an EMBL/GenBank/DDBJ whole genome shotgun (WGS) entry which is preliminary data.</text>
</comment>
<keyword evidence="2" id="KW-0004">4Fe-4S</keyword>
<dbReference type="EMBL" id="JACHHB010000002">
    <property type="protein sequence ID" value="MBB5172413.1"/>
    <property type="molecule type" value="Genomic_DNA"/>
</dbReference>
<reference evidence="8 9" key="1">
    <citation type="submission" date="2020-08" db="EMBL/GenBank/DDBJ databases">
        <title>Genomic Encyclopedia of Type Strains, Phase IV (KMG-IV): sequencing the most valuable type-strain genomes for metagenomic binning, comparative biology and taxonomic classification.</title>
        <authorList>
            <person name="Goeker M."/>
        </authorList>
    </citation>
    <scope>NUCLEOTIDE SEQUENCE [LARGE SCALE GENOMIC DNA]</scope>
    <source>
        <strain evidence="8 9">DSM 24696</strain>
    </source>
</reference>
<accession>A0A840QM29</accession>
<dbReference type="PANTHER" id="PTHR30389">
    <property type="entry name" value="FUMARATE HYDRATASE-RELATED"/>
    <property type="match status" value="1"/>
</dbReference>
<keyword evidence="4" id="KW-0408">Iron</keyword>
<organism evidence="8 9">
    <name type="scientific">Texcoconibacillus texcoconensis</name>
    <dbReference type="NCBI Taxonomy" id="1095777"/>
    <lineage>
        <taxon>Bacteria</taxon>
        <taxon>Bacillati</taxon>
        <taxon>Bacillota</taxon>
        <taxon>Bacilli</taxon>
        <taxon>Bacillales</taxon>
        <taxon>Bacillaceae</taxon>
        <taxon>Texcoconibacillus</taxon>
    </lineage>
</organism>
<evidence type="ECO:0000256" key="5">
    <source>
        <dbReference type="ARBA" id="ARBA00023014"/>
    </source>
</evidence>
<dbReference type="Pfam" id="PF05681">
    <property type="entry name" value="Fumerase"/>
    <property type="match status" value="1"/>
</dbReference>
<dbReference type="AlphaFoldDB" id="A0A840QM29"/>
<dbReference type="InterPro" id="IPR004646">
    <property type="entry name" value="Fe-S_hydro-lyase_TtdA-typ_cat"/>
</dbReference>
<dbReference type="GO" id="GO:0004333">
    <property type="term" value="F:fumarate hydratase activity"/>
    <property type="evidence" value="ECO:0007669"/>
    <property type="project" value="UniProtKB-EC"/>
</dbReference>
<feature type="domain" description="Fe-S hydro-lyase tartrate dehydratase alpha-type catalytic" evidence="7">
    <location>
        <begin position="10"/>
        <end position="279"/>
    </location>
</feature>
<evidence type="ECO:0000256" key="4">
    <source>
        <dbReference type="ARBA" id="ARBA00023004"/>
    </source>
</evidence>
<keyword evidence="6 8" id="KW-0456">Lyase</keyword>
<evidence type="ECO:0000313" key="8">
    <source>
        <dbReference type="EMBL" id="MBB5172413.1"/>
    </source>
</evidence>
<evidence type="ECO:0000259" key="7">
    <source>
        <dbReference type="Pfam" id="PF05681"/>
    </source>
</evidence>
<keyword evidence="3" id="KW-0479">Metal-binding</keyword>
<evidence type="ECO:0000256" key="6">
    <source>
        <dbReference type="ARBA" id="ARBA00023239"/>
    </source>
</evidence>
<protein>
    <submittedName>
        <fullName evidence="8">Fumarate hydratase subunit alpha</fullName>
        <ecNumber evidence="8">4.2.1.2</ecNumber>
    </submittedName>
</protein>
<name>A0A840QM29_9BACI</name>
<dbReference type="PANTHER" id="PTHR30389:SF17">
    <property type="entry name" value="L(+)-TARTRATE DEHYDRATASE SUBUNIT ALPHA-RELATED"/>
    <property type="match status" value="1"/>
</dbReference>
<sequence length="290" mass="30991">MKQVTTEKITEAVRELCIDAANDLPHEVEGLIQQAAKEEESEFGKYSLEKIEKNIKVARDENVPMCQDTGVAVVFVEVGQDVHIVGGALTDAINEGVRQGYTDGYLRKSVVKDPVFERVNTGDNTPALIHTDIVPGDNVKIQILPKGAGSENMGFLKMLKPADGLEGIKGFVVDSLAKAGGNPCPPVIVGVGIGGTMDKSAFLSKKALSRTAGEPHPDPRYRQLEEELLEEINKLGIGPQGFGGKVTALAVHIEAYPTHIATLPVSVNLNCHAARHKEITLTGEGGTINV</sequence>
<dbReference type="NCBIfam" id="NF004885">
    <property type="entry name" value="PRK06246.1"/>
    <property type="match status" value="1"/>
</dbReference>
<keyword evidence="9" id="KW-1185">Reference proteome</keyword>
<dbReference type="RefSeq" id="WP_184662888.1">
    <property type="nucleotide sequence ID" value="NZ_JACHHB010000002.1"/>
</dbReference>
<dbReference type="GO" id="GO:0046872">
    <property type="term" value="F:metal ion binding"/>
    <property type="evidence" value="ECO:0007669"/>
    <property type="project" value="UniProtKB-KW"/>
</dbReference>